<dbReference type="Proteomes" id="UP001270362">
    <property type="component" value="Unassembled WGS sequence"/>
</dbReference>
<feature type="transmembrane region" description="Helical" evidence="2">
    <location>
        <begin position="926"/>
        <end position="947"/>
    </location>
</feature>
<evidence type="ECO:0000256" key="1">
    <source>
        <dbReference type="SAM" id="MobiDB-lite"/>
    </source>
</evidence>
<feature type="compositionally biased region" description="Low complexity" evidence="1">
    <location>
        <begin position="262"/>
        <end position="275"/>
    </location>
</feature>
<feature type="transmembrane region" description="Helical" evidence="2">
    <location>
        <begin position="1309"/>
        <end position="1335"/>
    </location>
</feature>
<feature type="transmembrane region" description="Helical" evidence="2">
    <location>
        <begin position="74"/>
        <end position="94"/>
    </location>
</feature>
<reference evidence="3" key="1">
    <citation type="journal article" date="2023" name="Mol. Phylogenet. Evol.">
        <title>Genome-scale phylogeny and comparative genomics of the fungal order Sordariales.</title>
        <authorList>
            <person name="Hensen N."/>
            <person name="Bonometti L."/>
            <person name="Westerberg I."/>
            <person name="Brannstrom I.O."/>
            <person name="Guillou S."/>
            <person name="Cros-Aarteil S."/>
            <person name="Calhoun S."/>
            <person name="Haridas S."/>
            <person name="Kuo A."/>
            <person name="Mondo S."/>
            <person name="Pangilinan J."/>
            <person name="Riley R."/>
            <person name="LaButti K."/>
            <person name="Andreopoulos B."/>
            <person name="Lipzen A."/>
            <person name="Chen C."/>
            <person name="Yan M."/>
            <person name="Daum C."/>
            <person name="Ng V."/>
            <person name="Clum A."/>
            <person name="Steindorff A."/>
            <person name="Ohm R.A."/>
            <person name="Martin F."/>
            <person name="Silar P."/>
            <person name="Natvig D.O."/>
            <person name="Lalanne C."/>
            <person name="Gautier V."/>
            <person name="Ament-Velasquez S.L."/>
            <person name="Kruys A."/>
            <person name="Hutchinson M.I."/>
            <person name="Powell A.J."/>
            <person name="Barry K."/>
            <person name="Miller A.N."/>
            <person name="Grigoriev I.V."/>
            <person name="Debuchy R."/>
            <person name="Gladieux P."/>
            <person name="Hiltunen Thoren M."/>
            <person name="Johannesson H."/>
        </authorList>
    </citation>
    <scope>NUCLEOTIDE SEQUENCE</scope>
    <source>
        <strain evidence="3">CBS 314.62</strain>
    </source>
</reference>
<feature type="transmembrane region" description="Helical" evidence="2">
    <location>
        <begin position="1174"/>
        <end position="1193"/>
    </location>
</feature>
<name>A0AAE0XJM4_9PEZI</name>
<feature type="region of interest" description="Disordered" evidence="1">
    <location>
        <begin position="1"/>
        <end position="64"/>
    </location>
</feature>
<feature type="compositionally biased region" description="Polar residues" evidence="1">
    <location>
        <begin position="232"/>
        <end position="261"/>
    </location>
</feature>
<organism evidence="3 4">
    <name type="scientific">Podospora appendiculata</name>
    <dbReference type="NCBI Taxonomy" id="314037"/>
    <lineage>
        <taxon>Eukaryota</taxon>
        <taxon>Fungi</taxon>
        <taxon>Dikarya</taxon>
        <taxon>Ascomycota</taxon>
        <taxon>Pezizomycotina</taxon>
        <taxon>Sordariomycetes</taxon>
        <taxon>Sordariomycetidae</taxon>
        <taxon>Sordariales</taxon>
        <taxon>Podosporaceae</taxon>
        <taxon>Podospora</taxon>
    </lineage>
</organism>
<proteinExistence type="predicted"/>
<keyword evidence="2" id="KW-0812">Transmembrane</keyword>
<dbReference type="EMBL" id="JAULSO010000001">
    <property type="protein sequence ID" value="KAK3694515.1"/>
    <property type="molecule type" value="Genomic_DNA"/>
</dbReference>
<evidence type="ECO:0000313" key="3">
    <source>
        <dbReference type="EMBL" id="KAK3694515.1"/>
    </source>
</evidence>
<feature type="transmembrane region" description="Helical" evidence="2">
    <location>
        <begin position="1045"/>
        <end position="1066"/>
    </location>
</feature>
<feature type="compositionally biased region" description="Low complexity" evidence="1">
    <location>
        <begin position="435"/>
        <end position="448"/>
    </location>
</feature>
<feature type="compositionally biased region" description="Basic and acidic residues" evidence="1">
    <location>
        <begin position="1418"/>
        <end position="1445"/>
    </location>
</feature>
<feature type="compositionally biased region" description="Low complexity" evidence="1">
    <location>
        <begin position="222"/>
        <end position="231"/>
    </location>
</feature>
<feature type="region of interest" description="Disordered" evidence="1">
    <location>
        <begin position="1411"/>
        <end position="1445"/>
    </location>
</feature>
<dbReference type="InterPro" id="IPR021840">
    <property type="entry name" value="DUF3433"/>
</dbReference>
<feature type="region of interest" description="Disordered" evidence="1">
    <location>
        <begin position="222"/>
        <end position="353"/>
    </location>
</feature>
<feature type="compositionally biased region" description="Basic and acidic residues" evidence="1">
    <location>
        <begin position="21"/>
        <end position="39"/>
    </location>
</feature>
<gene>
    <name evidence="3" type="ORF">B0T22DRAFT_72975</name>
</gene>
<feature type="transmembrane region" description="Helical" evidence="2">
    <location>
        <begin position="967"/>
        <end position="988"/>
    </location>
</feature>
<reference evidence="3" key="2">
    <citation type="submission" date="2023-06" db="EMBL/GenBank/DDBJ databases">
        <authorList>
            <consortium name="Lawrence Berkeley National Laboratory"/>
            <person name="Haridas S."/>
            <person name="Hensen N."/>
            <person name="Bonometti L."/>
            <person name="Westerberg I."/>
            <person name="Brannstrom I.O."/>
            <person name="Guillou S."/>
            <person name="Cros-Aarteil S."/>
            <person name="Calhoun S."/>
            <person name="Kuo A."/>
            <person name="Mondo S."/>
            <person name="Pangilinan J."/>
            <person name="Riley R."/>
            <person name="Labutti K."/>
            <person name="Andreopoulos B."/>
            <person name="Lipzen A."/>
            <person name="Chen C."/>
            <person name="Yanf M."/>
            <person name="Daum C."/>
            <person name="Ng V."/>
            <person name="Clum A."/>
            <person name="Steindorff A."/>
            <person name="Ohm R."/>
            <person name="Martin F."/>
            <person name="Silar P."/>
            <person name="Natvig D."/>
            <person name="Lalanne C."/>
            <person name="Gautier V."/>
            <person name="Ament-Velasquez S.L."/>
            <person name="Kruys A."/>
            <person name="Hutchinson M.I."/>
            <person name="Powell A.J."/>
            <person name="Barry K."/>
            <person name="Miller A.N."/>
            <person name="Grigoriev I.V."/>
            <person name="Debuchy R."/>
            <person name="Gladieux P."/>
            <person name="Thoren M.H."/>
            <person name="Johannesson H."/>
        </authorList>
    </citation>
    <scope>NUCLEOTIDE SEQUENCE</scope>
    <source>
        <strain evidence="3">CBS 314.62</strain>
    </source>
</reference>
<dbReference type="PANTHER" id="PTHR37544:SF3">
    <property type="entry name" value="SPRAY"/>
    <property type="match status" value="1"/>
</dbReference>
<dbReference type="Pfam" id="PF11915">
    <property type="entry name" value="DUF3433"/>
    <property type="match status" value="2"/>
</dbReference>
<protein>
    <recommendedName>
        <fullName evidence="5">Zonadhesin</fullName>
    </recommendedName>
</protein>
<keyword evidence="2" id="KW-0472">Membrane</keyword>
<evidence type="ECO:0008006" key="5">
    <source>
        <dbReference type="Google" id="ProtNLM"/>
    </source>
</evidence>
<feature type="transmembrane region" description="Helical" evidence="2">
    <location>
        <begin position="1278"/>
        <end position="1297"/>
    </location>
</feature>
<feature type="compositionally biased region" description="Polar residues" evidence="1">
    <location>
        <begin position="424"/>
        <end position="434"/>
    </location>
</feature>
<accession>A0AAE0XJM4</accession>
<feature type="transmembrane region" description="Helical" evidence="2">
    <location>
        <begin position="995"/>
        <end position="1014"/>
    </location>
</feature>
<feature type="transmembrane region" description="Helical" evidence="2">
    <location>
        <begin position="1213"/>
        <end position="1241"/>
    </location>
</feature>
<comment type="caution">
    <text evidence="3">The sequence shown here is derived from an EMBL/GenBank/DDBJ whole genome shotgun (WGS) entry which is preliminary data.</text>
</comment>
<sequence>MQQPGLGLLPQRTYEYSVQPTEDHEDRDISQDLHEDAPGSKKGAGAGAAGGSQQRKWQAATGKGPDYKPTALRWPFIGAVVFVLCVAIALIVYAEKAMPGSDSDYEILGLNPSANNARHLQVARADFVNGSTISSAAPTSTTALSLVSSPLTILLSSTAAALTTDTSGVPSITAATLSTQEQQQQRASSSASIASIASSSATFTDTVISSIHDASSTAASISQSQAGSSLQPLTDSQSQTTSEAQTGSSLQSQTNSKSQSISPSQTGSESQTSSQLPTSPGASSSVSSISSSSAPQTTPRTRESSSGSSTTSSPTLTASSGSSQTTPGSASSSTLTAQSQSSPSASNGKGLTIENITPISRLTTPLTRSPTNSITGLPTRIPISSFLSFFTTNMSIPESTISFTTTYTTIESFTFTSQTEFVTTQTPSLGATGTSPPESSQSPEPAPSSFTVTLSSVVVSATTKTVVSATATTIPATVIPSVGSVTITYYSTIIPTGAQAPILNPVSDVGPTQAVPVTGVVVIQGSTIAVVQTQAPTVVAIPTNQVVTQVVTPVAKVGVTQIGGSLVTSLLVITPSPVTQVAPINVVSTLGGTPVTVVNQPSPETIVTEVGGTLRTVVQTPPPQTLVSMAGGVPTTVAVLAVPSAPAQPISYTVVADVNGTPVTQVVVTTPVGPPYQPISYTVVNTIGGTPVTQVVVTTPAGPPNQPISYTVVNTIGGTPVTQVVVTTPAGPPYQPISYTVVNTIGGTPVTEVFVTTPTGGQAFQPVSYTVTTNIGGTPTVILVTPSPTSFVTTIDGTPITMVTTPPVTSYTTTVGGTLTTETLVTTPSGTGLITLTFVSTSGGTLSTYTSTVSPTTLVTTISGKLTTITSTPSPSTSFSTQSKATKTFTTTSTPTTGVATPTSADPAGATVVATKKVYSWNERDIFVGTFLPPLLGVALVIPLRIIDLNAKLYQPFQTLAREGGGLGAETLTMQYSGLMTFVTPVVTLMQGHPVPFLTTLIVGLASFMVPLATETIGLKVHGFCYLNTASKQCGPALGVSPTPAHILVGLLVVVIIMLLLVLFFVGKWATGLFSNPWNIAGIAALAGNTQVRIRQNSEGAMKRAVSQKQYGLGYFENARGREEHGIILMDESGRGLQDQNDDSDGSAGFVDGSGSKGSPNYLPFLTLRYPWRIVMLLFQLGVLIFVIYYHVYYHGKVTDGGRLWAAMNSSRFGVRFVSAIIGVFIAFCWQSFFISVSIMVPYQGMARRTLPAEKSILITPSTNPFSGIYSAIKQKHIFFFATSFAAILSEFLPVLLSNVPFSLTQTGITATVCTVMSVVFLSIMIAVLVASFFVRWPPMPVDPRSIAGAMFYVSQSHMLDDMEGLSQLESKERDRRIQELGKRYFYGVLVGGSWRRLGVDCDLGPSDDVPTAYGGNRIDEPPALHENHDTEGLLRGQEARPETG</sequence>
<evidence type="ECO:0000313" key="4">
    <source>
        <dbReference type="Proteomes" id="UP001270362"/>
    </source>
</evidence>
<evidence type="ECO:0000256" key="2">
    <source>
        <dbReference type="SAM" id="Phobius"/>
    </source>
</evidence>
<feature type="region of interest" description="Disordered" evidence="1">
    <location>
        <begin position="424"/>
        <end position="448"/>
    </location>
</feature>
<dbReference type="PANTHER" id="PTHR37544">
    <property type="entry name" value="SPRAY-RELATED"/>
    <property type="match status" value="1"/>
</dbReference>
<feature type="compositionally biased region" description="Low complexity" evidence="1">
    <location>
        <begin position="283"/>
        <end position="346"/>
    </location>
</feature>
<keyword evidence="4" id="KW-1185">Reference proteome</keyword>
<keyword evidence="2" id="KW-1133">Transmembrane helix</keyword>